<keyword evidence="1" id="KW-0732">Signal</keyword>
<name>A0A3L6KQD4_9TRYP</name>
<sequence length="130" mass="14147">MATTQLCLLVAVATITFVPAAAEDNCTAATHEKTYVGELQKKLANKHTADYALKAQLTKAQLVAALAATTQKKLQAQAIVNLYRRSIERETIANRKATVEDLTKLADMALHFERHDALKNKQASAVKTVA</sequence>
<reference evidence="5 6" key="1">
    <citation type="submission" date="2018-09" db="EMBL/GenBank/DDBJ databases">
        <title>whole genome sequence of T. equiperdum IVM-t1 strain.</title>
        <authorList>
            <person name="Suganuma K."/>
        </authorList>
    </citation>
    <scope>NUCLEOTIDE SEQUENCE [LARGE SCALE GENOMIC DNA]</scope>
    <source>
        <strain evidence="5 6">IVM-t1</strain>
    </source>
</reference>
<proteinExistence type="predicted"/>
<evidence type="ECO:0008006" key="7">
    <source>
        <dbReference type="Google" id="ProtNLM"/>
    </source>
</evidence>
<evidence type="ECO:0000313" key="4">
    <source>
        <dbReference type="EMBL" id="RHW66880.1"/>
    </source>
</evidence>
<feature type="chain" id="PRO_5036083776" description="Trypanosome variant surface glycoprotein (A-type)" evidence="1">
    <location>
        <begin position="23"/>
        <end position="130"/>
    </location>
</feature>
<dbReference type="EMBL" id="QSBY01000018">
    <property type="protein sequence ID" value="RHW66809.1"/>
    <property type="molecule type" value="Genomic_DNA"/>
</dbReference>
<dbReference type="EMBL" id="QSBY01000018">
    <property type="protein sequence ID" value="RHW66841.1"/>
    <property type="molecule type" value="Genomic_DNA"/>
</dbReference>
<dbReference type="EMBL" id="QSBY01000018">
    <property type="protein sequence ID" value="RHW66880.1"/>
    <property type="molecule type" value="Genomic_DNA"/>
</dbReference>
<organism evidence="5 6">
    <name type="scientific">Trypanosoma brucei equiperdum</name>
    <dbReference type="NCBI Taxonomy" id="630700"/>
    <lineage>
        <taxon>Eukaryota</taxon>
        <taxon>Discoba</taxon>
        <taxon>Euglenozoa</taxon>
        <taxon>Kinetoplastea</taxon>
        <taxon>Metakinetoplastina</taxon>
        <taxon>Trypanosomatida</taxon>
        <taxon>Trypanosomatidae</taxon>
        <taxon>Trypanosoma</taxon>
    </lineage>
</organism>
<comment type="caution">
    <text evidence="5">The sequence shown here is derived from an EMBL/GenBank/DDBJ whole genome shotgun (WGS) entry which is preliminary data.</text>
</comment>
<feature type="signal peptide" evidence="1">
    <location>
        <begin position="1"/>
        <end position="22"/>
    </location>
</feature>
<protein>
    <recommendedName>
        <fullName evidence="7">Trypanosome variant surface glycoprotein (A-type)</fullName>
    </recommendedName>
</protein>
<evidence type="ECO:0000313" key="3">
    <source>
        <dbReference type="EMBL" id="RHW66841.1"/>
    </source>
</evidence>
<gene>
    <name evidence="3" type="ORF">DPX39_000077100</name>
    <name evidence="4" type="ORF">DPX39_000083300</name>
    <name evidence="2" type="ORF">DPX39_000093600</name>
    <name evidence="5" type="ORF">DPX39_000099900</name>
</gene>
<dbReference type="Proteomes" id="UP000266743">
    <property type="component" value="Unassembled WGS sequence"/>
</dbReference>
<accession>A0A3L6KQD4</accession>
<evidence type="ECO:0000313" key="5">
    <source>
        <dbReference type="EMBL" id="RHW66909.1"/>
    </source>
</evidence>
<evidence type="ECO:0000256" key="1">
    <source>
        <dbReference type="SAM" id="SignalP"/>
    </source>
</evidence>
<dbReference type="EMBL" id="QSBY01000018">
    <property type="protein sequence ID" value="RHW66909.1"/>
    <property type="molecule type" value="Genomic_DNA"/>
</dbReference>
<evidence type="ECO:0000313" key="6">
    <source>
        <dbReference type="Proteomes" id="UP000266743"/>
    </source>
</evidence>
<evidence type="ECO:0000313" key="2">
    <source>
        <dbReference type="EMBL" id="RHW66809.1"/>
    </source>
</evidence>
<dbReference type="AlphaFoldDB" id="A0A3L6KQD4"/>